<gene>
    <name evidence="2" type="ORF">FHS23_001103</name>
</gene>
<sequence>MWKRTAPVAALGLLLLAGCSEVAEVSESVGGAADTASVCGQALGIVDLNPNVDPQQVQDEAADKAQRLRDLAGQAAEQDLKQNLTALADGYVELEQQRADRIGDFNQWLQQNLNKLDQLRKACT</sequence>
<feature type="signal peptide" evidence="1">
    <location>
        <begin position="1"/>
        <end position="22"/>
    </location>
</feature>
<proteinExistence type="predicted"/>
<dbReference type="EMBL" id="JACHWU010000001">
    <property type="protein sequence ID" value="MBB3050108.1"/>
    <property type="molecule type" value="Genomic_DNA"/>
</dbReference>
<dbReference type="AlphaFoldDB" id="A0A839RWT4"/>
<accession>A0A839RWT4</accession>
<comment type="caution">
    <text evidence="2">The sequence shown here is derived from an EMBL/GenBank/DDBJ whole genome shotgun (WGS) entry which is preliminary data.</text>
</comment>
<dbReference type="PROSITE" id="PS51257">
    <property type="entry name" value="PROKAR_LIPOPROTEIN"/>
    <property type="match status" value="1"/>
</dbReference>
<reference evidence="2 3" key="1">
    <citation type="submission" date="2020-08" db="EMBL/GenBank/DDBJ databases">
        <title>Genomic Encyclopedia of Type Strains, Phase III (KMG-III): the genomes of soil and plant-associated and newly described type strains.</title>
        <authorList>
            <person name="Whitman W."/>
        </authorList>
    </citation>
    <scope>NUCLEOTIDE SEQUENCE [LARGE SCALE GENOMIC DNA]</scope>
    <source>
        <strain evidence="2 3">CECT 8577</strain>
    </source>
</reference>
<feature type="chain" id="PRO_5033004277" evidence="1">
    <location>
        <begin position="23"/>
        <end position="124"/>
    </location>
</feature>
<protein>
    <submittedName>
        <fullName evidence="2">Uncharacterized protein</fullName>
    </submittedName>
</protein>
<keyword evidence="1" id="KW-0732">Signal</keyword>
<dbReference type="RefSeq" id="WP_183648739.1">
    <property type="nucleotide sequence ID" value="NZ_JACHWU010000001.1"/>
</dbReference>
<evidence type="ECO:0000313" key="2">
    <source>
        <dbReference type="EMBL" id="MBB3050108.1"/>
    </source>
</evidence>
<name>A0A839RWT4_9PSEU</name>
<dbReference type="Proteomes" id="UP000550714">
    <property type="component" value="Unassembled WGS sequence"/>
</dbReference>
<evidence type="ECO:0000256" key="1">
    <source>
        <dbReference type="SAM" id="SignalP"/>
    </source>
</evidence>
<keyword evidence="3" id="KW-1185">Reference proteome</keyword>
<organism evidence="2 3">
    <name type="scientific">Prauserella isguenensis</name>
    <dbReference type="NCBI Taxonomy" id="1470180"/>
    <lineage>
        <taxon>Bacteria</taxon>
        <taxon>Bacillati</taxon>
        <taxon>Actinomycetota</taxon>
        <taxon>Actinomycetes</taxon>
        <taxon>Pseudonocardiales</taxon>
        <taxon>Pseudonocardiaceae</taxon>
        <taxon>Prauserella</taxon>
    </lineage>
</organism>
<evidence type="ECO:0000313" key="3">
    <source>
        <dbReference type="Proteomes" id="UP000550714"/>
    </source>
</evidence>